<feature type="domain" description="Histidine kinase" evidence="16">
    <location>
        <begin position="270"/>
        <end position="357"/>
    </location>
</feature>
<comment type="subcellular location">
    <subcellularLocation>
        <location evidence="3">Cytoplasm</location>
    </subcellularLocation>
</comment>
<dbReference type="InterPro" id="IPR035965">
    <property type="entry name" value="PAS-like_dom_sf"/>
</dbReference>
<keyword evidence="6" id="KW-0004">4Fe-4S</keyword>
<dbReference type="PANTHER" id="PTHR24421:SF59">
    <property type="entry name" value="OXYGEN SENSOR HISTIDINE KINASE NREB"/>
    <property type="match status" value="1"/>
</dbReference>
<evidence type="ECO:0000256" key="12">
    <source>
        <dbReference type="ARBA" id="ARBA00023012"/>
    </source>
</evidence>
<evidence type="ECO:0000313" key="17">
    <source>
        <dbReference type="EMBL" id="SNC77551.1"/>
    </source>
</evidence>
<dbReference type="GO" id="GO:0005737">
    <property type="term" value="C:cytoplasm"/>
    <property type="evidence" value="ECO:0007669"/>
    <property type="project" value="UniProtKB-SubCell"/>
</dbReference>
<dbReference type="CDD" id="cd16917">
    <property type="entry name" value="HATPase_UhpB-NarQ-NarX-like"/>
    <property type="match status" value="1"/>
</dbReference>
<evidence type="ECO:0000256" key="6">
    <source>
        <dbReference type="ARBA" id="ARBA00022485"/>
    </source>
</evidence>
<keyword evidence="11" id="KW-0408">Iron</keyword>
<dbReference type="InterPro" id="IPR004358">
    <property type="entry name" value="Sig_transdc_His_kin-like_C"/>
</dbReference>
<dbReference type="InterPro" id="IPR036890">
    <property type="entry name" value="HATPase_C_sf"/>
</dbReference>
<keyword evidence="10 17" id="KW-0418">Kinase</keyword>
<dbReference type="Pfam" id="PF02518">
    <property type="entry name" value="HATPase_c"/>
    <property type="match status" value="1"/>
</dbReference>
<gene>
    <name evidence="17" type="ORF">SAMN06265337_4140</name>
</gene>
<evidence type="ECO:0000313" key="18">
    <source>
        <dbReference type="Proteomes" id="UP000198131"/>
    </source>
</evidence>
<dbReference type="EMBL" id="FYEW01000004">
    <property type="protein sequence ID" value="SNC77551.1"/>
    <property type="molecule type" value="Genomic_DNA"/>
</dbReference>
<evidence type="ECO:0000259" key="16">
    <source>
        <dbReference type="PROSITE" id="PS50109"/>
    </source>
</evidence>
<dbReference type="InterPro" id="IPR050482">
    <property type="entry name" value="Sensor_HK_TwoCompSys"/>
</dbReference>
<dbReference type="PRINTS" id="PR00344">
    <property type="entry name" value="BCTRLSENSOR"/>
</dbReference>
<dbReference type="GO" id="GO:0016020">
    <property type="term" value="C:membrane"/>
    <property type="evidence" value="ECO:0007669"/>
    <property type="project" value="InterPro"/>
</dbReference>
<dbReference type="GO" id="GO:0046872">
    <property type="term" value="F:metal ion binding"/>
    <property type="evidence" value="ECO:0007669"/>
    <property type="project" value="UniProtKB-KW"/>
</dbReference>
<dbReference type="Pfam" id="PF07730">
    <property type="entry name" value="HisKA_3"/>
    <property type="match status" value="1"/>
</dbReference>
<dbReference type="GO" id="GO:0046983">
    <property type="term" value="F:protein dimerization activity"/>
    <property type="evidence" value="ECO:0007669"/>
    <property type="project" value="InterPro"/>
</dbReference>
<sequence>MPVPKVPKLRRSLLQAPPDNQVLLEAVFDNSPLALHVMRSIRDAAGTIVDFEVVQANAEAERQVGYSVLGLRMRQQWPTTLTVGLFAGVVQTVETRQPLDLEQYYEGEGVQAWYRWTAVPLNDGAVVSVENISPRKQAEAELLALQLGQQRQLANAVLEAQEAERQRMAEGLHNGICQLLYAAKLHLEQMSQKTLEPVFAESQRKAVHLLSTALTQTRELSHQLVPLVLLDFGLAEAVRRLCLESCTANLKLQAIVAPALDVPIELALPLYRMMQELVANIIRHAAATQGQILITTQGSWLELRVRDNGQGFDPAVAPRGLGVRSVQDRVKLLGGQFVLSSSPGDGTWVTIRVPHSALTN</sequence>
<comment type="cofactor">
    <cofactor evidence="2">
        <name>[4Fe-4S] cluster</name>
        <dbReference type="ChEBI" id="CHEBI:49883"/>
    </cofactor>
</comment>
<evidence type="ECO:0000256" key="2">
    <source>
        <dbReference type="ARBA" id="ARBA00001966"/>
    </source>
</evidence>
<dbReference type="SUPFAM" id="SSF55874">
    <property type="entry name" value="ATPase domain of HSP90 chaperone/DNA topoisomerase II/histidine kinase"/>
    <property type="match status" value="1"/>
</dbReference>
<evidence type="ECO:0000256" key="9">
    <source>
        <dbReference type="ARBA" id="ARBA00022723"/>
    </source>
</evidence>
<accession>A0A212UHB5</accession>
<reference evidence="18" key="1">
    <citation type="submission" date="2017-06" db="EMBL/GenBank/DDBJ databases">
        <authorList>
            <person name="Varghese N."/>
            <person name="Submissions S."/>
        </authorList>
    </citation>
    <scope>NUCLEOTIDE SEQUENCE [LARGE SCALE GENOMIC DNA]</scope>
    <source>
        <strain evidence="18">DSM 11116</strain>
    </source>
</reference>
<dbReference type="InterPro" id="IPR005467">
    <property type="entry name" value="His_kinase_dom"/>
</dbReference>
<evidence type="ECO:0000256" key="15">
    <source>
        <dbReference type="ARBA" id="ARBA00030800"/>
    </source>
</evidence>
<keyword evidence="7" id="KW-0963">Cytoplasm</keyword>
<proteinExistence type="predicted"/>
<name>A0A212UHB5_9BACT</name>
<dbReference type="RefSeq" id="WP_088845541.1">
    <property type="nucleotide sequence ID" value="NZ_FYEW01000004.1"/>
</dbReference>
<evidence type="ECO:0000256" key="14">
    <source>
        <dbReference type="ARBA" id="ARBA00024827"/>
    </source>
</evidence>
<evidence type="ECO:0000256" key="8">
    <source>
        <dbReference type="ARBA" id="ARBA00022679"/>
    </source>
</evidence>
<dbReference type="PANTHER" id="PTHR24421">
    <property type="entry name" value="NITRATE/NITRITE SENSOR PROTEIN NARX-RELATED"/>
    <property type="match status" value="1"/>
</dbReference>
<keyword evidence="13" id="KW-0411">Iron-sulfur</keyword>
<dbReference type="Gene3D" id="3.30.565.10">
    <property type="entry name" value="Histidine kinase-like ATPase, C-terminal domain"/>
    <property type="match status" value="1"/>
</dbReference>
<evidence type="ECO:0000256" key="5">
    <source>
        <dbReference type="ARBA" id="ARBA00017322"/>
    </source>
</evidence>
<dbReference type="EC" id="2.7.13.3" evidence="4"/>
<keyword evidence="9" id="KW-0479">Metal-binding</keyword>
<dbReference type="SMART" id="SM00387">
    <property type="entry name" value="HATPase_c"/>
    <property type="match status" value="1"/>
</dbReference>
<dbReference type="Proteomes" id="UP000198131">
    <property type="component" value="Unassembled WGS sequence"/>
</dbReference>
<evidence type="ECO:0000256" key="3">
    <source>
        <dbReference type="ARBA" id="ARBA00004496"/>
    </source>
</evidence>
<dbReference type="AlphaFoldDB" id="A0A212UHB5"/>
<dbReference type="InterPro" id="IPR011712">
    <property type="entry name" value="Sig_transdc_His_kin_sub3_dim/P"/>
</dbReference>
<protein>
    <recommendedName>
        <fullName evidence="5">Oxygen sensor histidine kinase NreB</fullName>
        <ecNumber evidence="4">2.7.13.3</ecNumber>
    </recommendedName>
    <alternativeName>
        <fullName evidence="15">Nitrogen regulation protein B</fullName>
    </alternativeName>
</protein>
<keyword evidence="8" id="KW-0808">Transferase</keyword>
<dbReference type="GO" id="GO:0051539">
    <property type="term" value="F:4 iron, 4 sulfur cluster binding"/>
    <property type="evidence" value="ECO:0007669"/>
    <property type="project" value="UniProtKB-KW"/>
</dbReference>
<dbReference type="GO" id="GO:0000155">
    <property type="term" value="F:phosphorelay sensor kinase activity"/>
    <property type="evidence" value="ECO:0007669"/>
    <property type="project" value="InterPro"/>
</dbReference>
<evidence type="ECO:0000256" key="13">
    <source>
        <dbReference type="ARBA" id="ARBA00023014"/>
    </source>
</evidence>
<dbReference type="InterPro" id="IPR003594">
    <property type="entry name" value="HATPase_dom"/>
</dbReference>
<comment type="catalytic activity">
    <reaction evidence="1">
        <text>ATP + protein L-histidine = ADP + protein N-phospho-L-histidine.</text>
        <dbReference type="EC" id="2.7.13.3"/>
    </reaction>
</comment>
<dbReference type="PROSITE" id="PS50109">
    <property type="entry name" value="HIS_KIN"/>
    <property type="match status" value="1"/>
</dbReference>
<evidence type="ECO:0000256" key="7">
    <source>
        <dbReference type="ARBA" id="ARBA00022490"/>
    </source>
</evidence>
<comment type="function">
    <text evidence="14">Member of the two-component regulatory system NreB/NreC involved in the control of dissimilatory nitrate/nitrite reduction in response to oxygen. NreB functions as a direct oxygen sensor histidine kinase which is autophosphorylated, in the absence of oxygen, probably at the conserved histidine residue, and transfers its phosphate group probably to a conserved aspartate residue of NreC. NreB/NreC activates the expression of the nitrate (narGHJI) and nitrite (nir) reductase operons, as well as the putative nitrate transporter gene narT.</text>
</comment>
<organism evidence="17 18">
    <name type="scientific">Hymenobacter gelipurpurascens</name>
    <dbReference type="NCBI Taxonomy" id="89968"/>
    <lineage>
        <taxon>Bacteria</taxon>
        <taxon>Pseudomonadati</taxon>
        <taxon>Bacteroidota</taxon>
        <taxon>Cytophagia</taxon>
        <taxon>Cytophagales</taxon>
        <taxon>Hymenobacteraceae</taxon>
        <taxon>Hymenobacter</taxon>
    </lineage>
</organism>
<evidence type="ECO:0000256" key="4">
    <source>
        <dbReference type="ARBA" id="ARBA00012438"/>
    </source>
</evidence>
<evidence type="ECO:0000256" key="10">
    <source>
        <dbReference type="ARBA" id="ARBA00022777"/>
    </source>
</evidence>
<dbReference type="OrthoDB" id="5401121at2"/>
<keyword evidence="12" id="KW-0902">Two-component regulatory system</keyword>
<dbReference type="SUPFAM" id="SSF55785">
    <property type="entry name" value="PYP-like sensor domain (PAS domain)"/>
    <property type="match status" value="1"/>
</dbReference>
<evidence type="ECO:0000256" key="11">
    <source>
        <dbReference type="ARBA" id="ARBA00023004"/>
    </source>
</evidence>
<keyword evidence="18" id="KW-1185">Reference proteome</keyword>
<evidence type="ECO:0000256" key="1">
    <source>
        <dbReference type="ARBA" id="ARBA00000085"/>
    </source>
</evidence>
<dbReference type="Gene3D" id="3.30.450.20">
    <property type="entry name" value="PAS domain"/>
    <property type="match status" value="1"/>
</dbReference>